<dbReference type="AlphaFoldDB" id="A0A8H7E6B5"/>
<organism evidence="1 2">
    <name type="scientific">Endocarpon pusillum</name>
    <dbReference type="NCBI Taxonomy" id="364733"/>
    <lineage>
        <taxon>Eukaryota</taxon>
        <taxon>Fungi</taxon>
        <taxon>Dikarya</taxon>
        <taxon>Ascomycota</taxon>
        <taxon>Pezizomycotina</taxon>
        <taxon>Eurotiomycetes</taxon>
        <taxon>Chaetothyriomycetidae</taxon>
        <taxon>Verrucariales</taxon>
        <taxon>Verrucariaceae</taxon>
        <taxon>Endocarpon</taxon>
    </lineage>
</organism>
<comment type="caution">
    <text evidence="1">The sequence shown here is derived from an EMBL/GenBank/DDBJ whole genome shotgun (WGS) entry which is preliminary data.</text>
</comment>
<dbReference type="Proteomes" id="UP000606974">
    <property type="component" value="Unassembled WGS sequence"/>
</dbReference>
<reference evidence="1" key="1">
    <citation type="submission" date="2020-02" db="EMBL/GenBank/DDBJ databases">
        <authorList>
            <person name="Palmer J.M."/>
        </authorList>
    </citation>
    <scope>NUCLEOTIDE SEQUENCE</scope>
    <source>
        <strain evidence="1">EPUS1.4</strain>
        <tissue evidence="1">Thallus</tissue>
    </source>
</reference>
<dbReference type="CDD" id="cd12148">
    <property type="entry name" value="fungal_TF_MHR"/>
    <property type="match status" value="1"/>
</dbReference>
<dbReference type="EMBL" id="JAACFV010000034">
    <property type="protein sequence ID" value="KAF7510055.1"/>
    <property type="molecule type" value="Genomic_DNA"/>
</dbReference>
<sequence>MRLHTSAAYPTFRSHYFKPSYRAIQRCIRAAKSVEDLSCWVAGTCRLDALGPPFAFSLWVAARVLLVHASTVETSPEIGVFVSLLSQMGRRWRVAERNGEILDRVVREYQESRLSTGLSKGQPTAATVKILADMRRCAYDLDVLISTQPGLKPDPRQNIAKTPAAYLEYLDVFGFFNMPRLPLPVEQEATSGTKQGPLPDLTATNELDINDYLVPTPESDWLGEATQSGHDFAAHPATNTKRLI</sequence>
<evidence type="ECO:0000313" key="1">
    <source>
        <dbReference type="EMBL" id="KAF7510055.1"/>
    </source>
</evidence>
<evidence type="ECO:0008006" key="3">
    <source>
        <dbReference type="Google" id="ProtNLM"/>
    </source>
</evidence>
<evidence type="ECO:0000313" key="2">
    <source>
        <dbReference type="Proteomes" id="UP000606974"/>
    </source>
</evidence>
<protein>
    <recommendedName>
        <fullName evidence="3">Transcription factor domain-containing protein</fullName>
    </recommendedName>
</protein>
<accession>A0A8H7E6B5</accession>
<gene>
    <name evidence="1" type="ORF">GJ744_007159</name>
</gene>
<proteinExistence type="predicted"/>
<keyword evidence="2" id="KW-1185">Reference proteome</keyword>
<dbReference type="OrthoDB" id="5376052at2759"/>
<name>A0A8H7E6B5_9EURO</name>